<gene>
    <name evidence="2" type="ORF">NCTC13316_02249</name>
</gene>
<accession>A0A378JLQ1</accession>
<evidence type="ECO:0000313" key="3">
    <source>
        <dbReference type="Proteomes" id="UP000254794"/>
    </source>
</evidence>
<dbReference type="AlphaFoldDB" id="A0A378JLQ1"/>
<dbReference type="Proteomes" id="UP000254794">
    <property type="component" value="Unassembled WGS sequence"/>
</dbReference>
<dbReference type="GO" id="GO:0000150">
    <property type="term" value="F:DNA strand exchange activity"/>
    <property type="evidence" value="ECO:0007669"/>
    <property type="project" value="InterPro"/>
</dbReference>
<dbReference type="PROSITE" id="PS51736">
    <property type="entry name" value="RECOMBINASES_3"/>
    <property type="match status" value="1"/>
</dbReference>
<evidence type="ECO:0000259" key="1">
    <source>
        <dbReference type="PROSITE" id="PS51736"/>
    </source>
</evidence>
<protein>
    <submittedName>
        <fullName evidence="2">Transposase (Resolvase, DNA invertase)</fullName>
    </submittedName>
</protein>
<sequence>MLRLIGYACVSTLKQNLNLQVDTLLKAGC</sequence>
<evidence type="ECO:0000313" key="2">
    <source>
        <dbReference type="EMBL" id="STX52145.1"/>
    </source>
</evidence>
<organism evidence="2 3">
    <name type="scientific">Legionella busanensis</name>
    <dbReference type="NCBI Taxonomy" id="190655"/>
    <lineage>
        <taxon>Bacteria</taxon>
        <taxon>Pseudomonadati</taxon>
        <taxon>Pseudomonadota</taxon>
        <taxon>Gammaproteobacteria</taxon>
        <taxon>Legionellales</taxon>
        <taxon>Legionellaceae</taxon>
        <taxon>Legionella</taxon>
    </lineage>
</organism>
<keyword evidence="3" id="KW-1185">Reference proteome</keyword>
<name>A0A378JLQ1_9GAMM</name>
<dbReference type="GO" id="GO:0003677">
    <property type="term" value="F:DNA binding"/>
    <property type="evidence" value="ECO:0007669"/>
    <property type="project" value="InterPro"/>
</dbReference>
<feature type="domain" description="Resolvase/invertase-type recombinase catalytic" evidence="1">
    <location>
        <begin position="3"/>
        <end position="29"/>
    </location>
</feature>
<dbReference type="InterPro" id="IPR006119">
    <property type="entry name" value="Resolv_N"/>
</dbReference>
<proteinExistence type="predicted"/>
<dbReference type="EMBL" id="UGOD01000001">
    <property type="protein sequence ID" value="STX52145.1"/>
    <property type="molecule type" value="Genomic_DNA"/>
</dbReference>
<reference evidence="2 3" key="1">
    <citation type="submission" date="2018-06" db="EMBL/GenBank/DDBJ databases">
        <authorList>
            <consortium name="Pathogen Informatics"/>
            <person name="Doyle S."/>
        </authorList>
    </citation>
    <scope>NUCLEOTIDE SEQUENCE [LARGE SCALE GENOMIC DNA]</scope>
    <source>
        <strain evidence="2 3">NCTC13316</strain>
    </source>
</reference>